<sequence>MTVLLRLTMSVLLLDHPSLPVAWMGLASAIPAHRDVGVMRQPHPTRKNYRRDVGRALPTCRSRGPPFVDATALSPMMTAAPSRC</sequence>
<accession>A0ACC0ULT7</accession>
<keyword evidence="2" id="KW-1185">Reference proteome</keyword>
<evidence type="ECO:0000313" key="1">
    <source>
        <dbReference type="EMBL" id="KAI9512067.1"/>
    </source>
</evidence>
<proteinExistence type="predicted"/>
<dbReference type="EMBL" id="JAGFNK010000013">
    <property type="protein sequence ID" value="KAI9512067.1"/>
    <property type="molecule type" value="Genomic_DNA"/>
</dbReference>
<dbReference type="Proteomes" id="UP001207468">
    <property type="component" value="Unassembled WGS sequence"/>
</dbReference>
<name>A0ACC0ULT7_9AGAM</name>
<comment type="caution">
    <text evidence="1">The sequence shown here is derived from an EMBL/GenBank/DDBJ whole genome shotgun (WGS) entry which is preliminary data.</text>
</comment>
<protein>
    <submittedName>
        <fullName evidence="1">Uncharacterized protein</fullName>
    </submittedName>
</protein>
<reference evidence="1" key="1">
    <citation type="submission" date="2021-03" db="EMBL/GenBank/DDBJ databases">
        <title>Evolutionary priming and transition to the ectomycorrhizal habit in an iconic lineage of mushroom-forming fungi: is preadaptation a requirement?</title>
        <authorList>
            <consortium name="DOE Joint Genome Institute"/>
            <person name="Looney B.P."/>
            <person name="Miyauchi S."/>
            <person name="Morin E."/>
            <person name="Drula E."/>
            <person name="Courty P.E."/>
            <person name="Chicoki N."/>
            <person name="Fauchery L."/>
            <person name="Kohler A."/>
            <person name="Kuo A."/>
            <person name="LaButti K."/>
            <person name="Pangilinan J."/>
            <person name="Lipzen A."/>
            <person name="Riley R."/>
            <person name="Andreopoulos W."/>
            <person name="He G."/>
            <person name="Johnson J."/>
            <person name="Barry K.W."/>
            <person name="Grigoriev I.V."/>
            <person name="Nagy L."/>
            <person name="Hibbett D."/>
            <person name="Henrissat B."/>
            <person name="Matheny P.B."/>
            <person name="Labbe J."/>
            <person name="Martin A.F."/>
        </authorList>
    </citation>
    <scope>NUCLEOTIDE SEQUENCE</scope>
    <source>
        <strain evidence="1">BPL698</strain>
    </source>
</reference>
<evidence type="ECO:0000313" key="2">
    <source>
        <dbReference type="Proteomes" id="UP001207468"/>
    </source>
</evidence>
<organism evidence="1 2">
    <name type="scientific">Russula earlei</name>
    <dbReference type="NCBI Taxonomy" id="71964"/>
    <lineage>
        <taxon>Eukaryota</taxon>
        <taxon>Fungi</taxon>
        <taxon>Dikarya</taxon>
        <taxon>Basidiomycota</taxon>
        <taxon>Agaricomycotina</taxon>
        <taxon>Agaricomycetes</taxon>
        <taxon>Russulales</taxon>
        <taxon>Russulaceae</taxon>
        <taxon>Russula</taxon>
    </lineage>
</organism>
<gene>
    <name evidence="1" type="ORF">F5148DRAFT_1165973</name>
</gene>